<keyword evidence="5" id="KW-1185">Reference proteome</keyword>
<feature type="domain" description="NadR/Ttd14 AAA" evidence="1">
    <location>
        <begin position="3"/>
        <end position="190"/>
    </location>
</feature>
<dbReference type="EMBL" id="JAAFAN010000008">
    <property type="protein sequence ID" value="NDO88624.1"/>
    <property type="molecule type" value="Genomic_DNA"/>
</dbReference>
<dbReference type="AlphaFoldDB" id="A0A6N7ZG74"/>
<reference evidence="3" key="2">
    <citation type="submission" date="2020-01" db="EMBL/GenBank/DDBJ databases">
        <authorList>
            <person name="Aviles F."/>
            <person name="Meyer T.E."/>
            <person name="Kyndt J.A."/>
        </authorList>
    </citation>
    <scope>NUCLEOTIDE SEQUENCE</scope>
    <source>
        <strain evidence="3">SE3</strain>
    </source>
</reference>
<dbReference type="EMBL" id="WMKA01000007">
    <property type="protein sequence ID" value="MTG88322.1"/>
    <property type="molecule type" value="Genomic_DNA"/>
</dbReference>
<gene>
    <name evidence="2" type="ORF">GJV82_05070</name>
    <name evidence="3" type="ORF">GYH36_03965</name>
</gene>
<dbReference type="Gene3D" id="3.40.50.300">
    <property type="entry name" value="P-loop containing nucleotide triphosphate hydrolases"/>
    <property type="match status" value="1"/>
</dbReference>
<evidence type="ECO:0000313" key="2">
    <source>
        <dbReference type="EMBL" id="MTG88322.1"/>
    </source>
</evidence>
<reference evidence="3 5" key="3">
    <citation type="journal article" date="2021" name="Arch. Microbiol.">
        <title>Cellulosimicrobium fucosivorans sp. nov., isolated from San Elijo Lagoon, contains a fucose metabolic pathway linked to carotenoid production.</title>
        <authorList>
            <person name="Aviles F.A."/>
            <person name="Kyndt J.A."/>
        </authorList>
    </citation>
    <scope>NUCLEOTIDE SEQUENCE [LARGE SCALE GENOMIC DNA]</scope>
    <source>
        <strain evidence="3 5">SE3</strain>
    </source>
</reference>
<evidence type="ECO:0000259" key="1">
    <source>
        <dbReference type="Pfam" id="PF13521"/>
    </source>
</evidence>
<organism evidence="2 4">
    <name type="scientific">Cellulosimicrobium composti</name>
    <dbReference type="NCBI Taxonomy" id="2672572"/>
    <lineage>
        <taxon>Bacteria</taxon>
        <taxon>Bacillati</taxon>
        <taxon>Actinomycetota</taxon>
        <taxon>Actinomycetes</taxon>
        <taxon>Micrococcales</taxon>
        <taxon>Promicromonosporaceae</taxon>
        <taxon>Cellulosimicrobium</taxon>
    </lineage>
</organism>
<dbReference type="InterPro" id="IPR027417">
    <property type="entry name" value="P-loop_NTPase"/>
</dbReference>
<name>A0A6N7ZG74_9MICO</name>
<proteinExistence type="predicted"/>
<evidence type="ECO:0000313" key="3">
    <source>
        <dbReference type="EMBL" id="NDO88624.1"/>
    </source>
</evidence>
<evidence type="ECO:0000313" key="5">
    <source>
        <dbReference type="Proteomes" id="UP000471672"/>
    </source>
</evidence>
<dbReference type="RefSeq" id="WP_115941534.1">
    <property type="nucleotide sequence ID" value="NZ_JAAFAN010000008.1"/>
</dbReference>
<comment type="caution">
    <text evidence="2">The sequence shown here is derived from an EMBL/GenBank/DDBJ whole genome shotgun (WGS) entry which is preliminary data.</text>
</comment>
<protein>
    <submittedName>
        <fullName evidence="2">AAA family ATPase</fullName>
    </submittedName>
</protein>
<accession>A0A6N7ZG74</accession>
<sequence length="233" mass="25496">MRLAVSGTYSTGKTLTTLALSHYTGIPRSAAKTMRELLPLSVPGKTLEECTGAEILMLITRRNTERAVNESHLGDTFISDGSSLHEWIYGTVRVLVGINPTATATLDTVERTPELAFFEEVITQLGVPAKQHAKAGYDAFVRLPVEFPMVADGHRPVNERFRVLADTMIQDEVDALGIPTLTAGGTVAERLRTITAHFDLPRVIPLDEALRRAEADYAAIDTRSELEREPVGV</sequence>
<dbReference type="Pfam" id="PF13521">
    <property type="entry name" value="AAA_28"/>
    <property type="match status" value="1"/>
</dbReference>
<dbReference type="InterPro" id="IPR038727">
    <property type="entry name" value="NadR/Ttd14_AAA_dom"/>
</dbReference>
<reference evidence="2 4" key="1">
    <citation type="submission" date="2019-11" db="EMBL/GenBank/DDBJ databases">
        <title>Cellulosimicrobium composti sp. nov. isolated from a compost.</title>
        <authorList>
            <person name="Yang Y."/>
        </authorList>
    </citation>
    <scope>NUCLEOTIDE SEQUENCE [LARGE SCALE GENOMIC DNA]</scope>
    <source>
        <strain evidence="2 4">BIT-GX5</strain>
    </source>
</reference>
<evidence type="ECO:0000313" key="4">
    <source>
        <dbReference type="Proteomes" id="UP000440668"/>
    </source>
</evidence>
<dbReference type="Proteomes" id="UP000440668">
    <property type="component" value="Unassembled WGS sequence"/>
</dbReference>
<dbReference type="Proteomes" id="UP000471672">
    <property type="component" value="Unassembled WGS sequence"/>
</dbReference>